<proteinExistence type="predicted"/>
<keyword evidence="3" id="KW-1185">Reference proteome</keyword>
<evidence type="ECO:0000259" key="1">
    <source>
        <dbReference type="Pfam" id="PF09359"/>
    </source>
</evidence>
<dbReference type="STRING" id="515622.bpr_I1788"/>
<dbReference type="eggNOG" id="COG5036">
    <property type="taxonomic scope" value="Bacteria"/>
</dbReference>
<dbReference type="InterPro" id="IPR042267">
    <property type="entry name" value="VTC_sf"/>
</dbReference>
<dbReference type="Proteomes" id="UP000001299">
    <property type="component" value="Chromosome 1"/>
</dbReference>
<dbReference type="RefSeq" id="WP_013281178.1">
    <property type="nucleotide sequence ID" value="NC_014387.1"/>
</dbReference>
<organism evidence="2 3">
    <name type="scientific">Butyrivibrio proteoclasticus (strain ATCC 51982 / DSM 14932 / B316)</name>
    <name type="common">Clostridium proteoclasticum</name>
    <dbReference type="NCBI Taxonomy" id="515622"/>
    <lineage>
        <taxon>Bacteria</taxon>
        <taxon>Bacillati</taxon>
        <taxon>Bacillota</taxon>
        <taxon>Clostridia</taxon>
        <taxon>Lachnospirales</taxon>
        <taxon>Lachnospiraceae</taxon>
        <taxon>Butyrivibrio</taxon>
    </lineage>
</organism>
<evidence type="ECO:0000313" key="2">
    <source>
        <dbReference type="EMBL" id="ADL34524.1"/>
    </source>
</evidence>
<evidence type="ECO:0000313" key="3">
    <source>
        <dbReference type="Proteomes" id="UP000001299"/>
    </source>
</evidence>
<dbReference type="CDD" id="cd07750">
    <property type="entry name" value="PolyPPase_VTC_like"/>
    <property type="match status" value="1"/>
</dbReference>
<dbReference type="AlphaFoldDB" id="E0RVA5"/>
<dbReference type="EMBL" id="CP001810">
    <property type="protein sequence ID" value="ADL34524.1"/>
    <property type="molecule type" value="Genomic_DNA"/>
</dbReference>
<protein>
    <recommendedName>
        <fullName evidence="1">VTC domain-containing protein</fullName>
    </recommendedName>
</protein>
<name>E0RVA5_BUTPB</name>
<dbReference type="InterPro" id="IPR018966">
    <property type="entry name" value="VTC_domain"/>
</dbReference>
<accession>E0RVA5</accession>
<gene>
    <name evidence="2" type="ordered locus">bpr_I1788</name>
</gene>
<reference evidence="2 3" key="1">
    <citation type="journal article" date="2010" name="PLoS ONE">
        <title>The glycobiome of the rumen bacterium Butyrivibrio proteoclasticus B316(T) highlights adaptation to a polysaccharide-rich environment.</title>
        <authorList>
            <person name="Kelly W.J."/>
            <person name="Leahy S.C."/>
            <person name="Altermann E."/>
            <person name="Yeoman C.J."/>
            <person name="Dunne J.C."/>
            <person name="Kong Z."/>
            <person name="Pacheco D.M."/>
            <person name="Li D."/>
            <person name="Noel S.J."/>
            <person name="Moon C.D."/>
            <person name="Cookson A.L."/>
            <person name="Attwood G.T."/>
        </authorList>
    </citation>
    <scope>NUCLEOTIDE SEQUENCE [LARGE SCALE GENOMIC DNA]</scope>
    <source>
        <strain evidence="3">ATCC 51982 / DSM 14932 / B316</strain>
    </source>
</reference>
<dbReference type="HOGENOM" id="CLU_098613_0_0_9"/>
<dbReference type="GO" id="GO:0006799">
    <property type="term" value="P:polyphosphate biosynthetic process"/>
    <property type="evidence" value="ECO:0007669"/>
    <property type="project" value="UniProtKB-ARBA"/>
</dbReference>
<dbReference type="Gene3D" id="3.20.100.30">
    <property type="entry name" value="VTC, catalytic tunnel domain"/>
    <property type="match status" value="1"/>
</dbReference>
<sequence>MEQYRHELKYIISYPEYEALRRLMLPYFRLDPHAVNGEYMIRSLYFDDYYGSAYEEKEMGIYARKKYRIRIYNYSDKSIRLERKKKQGKYIYKESAAISKDEFYRILDGDYSFLLESDSNLLKEFYIECVSNVLRPRVIVDYERVPFMLEEGTVRVTFDKKVRAAVGGYDIFDESLPTLSSLEGDRLIMEVKYTEFLPQLVRNIVIPSASEMIAASKYVICCDKTAFLHKQQYYCDEKYVL</sequence>
<dbReference type="KEGG" id="bpb:bpr_I1788"/>
<feature type="domain" description="VTC" evidence="1">
    <location>
        <begin position="5"/>
        <end position="222"/>
    </location>
</feature>
<dbReference type="Pfam" id="PF09359">
    <property type="entry name" value="VTC"/>
    <property type="match status" value="1"/>
</dbReference>